<reference evidence="5" key="1">
    <citation type="journal article" date="2019" name="Int. J. Syst. Evol. Microbiol.">
        <title>The Global Catalogue of Microorganisms (GCM) 10K type strain sequencing project: providing services to taxonomists for standard genome sequencing and annotation.</title>
        <authorList>
            <consortium name="The Broad Institute Genomics Platform"/>
            <consortium name="The Broad Institute Genome Sequencing Center for Infectious Disease"/>
            <person name="Wu L."/>
            <person name="Ma J."/>
        </authorList>
    </citation>
    <scope>NUCLEOTIDE SEQUENCE [LARGE SCALE GENOMIC DNA]</scope>
    <source>
        <strain evidence="5">JCM 3389</strain>
    </source>
</reference>
<name>A0ABW4Y141_9FLAO</name>
<dbReference type="Proteomes" id="UP001597342">
    <property type="component" value="Unassembled WGS sequence"/>
</dbReference>
<dbReference type="Gene3D" id="3.30.360.10">
    <property type="entry name" value="Dihydrodipicolinate Reductase, domain 2"/>
    <property type="match status" value="1"/>
</dbReference>
<feature type="domain" description="Gfo/Idh/MocA-like oxidoreductase N-terminal" evidence="2">
    <location>
        <begin position="42"/>
        <end position="167"/>
    </location>
</feature>
<keyword evidence="5" id="KW-1185">Reference proteome</keyword>
<feature type="signal peptide" evidence="1">
    <location>
        <begin position="1"/>
        <end position="33"/>
    </location>
</feature>
<organism evidence="4 5">
    <name type="scientific">Flagellimonas iocasae</name>
    <dbReference type="NCBI Taxonomy" id="2055905"/>
    <lineage>
        <taxon>Bacteria</taxon>
        <taxon>Pseudomonadati</taxon>
        <taxon>Bacteroidota</taxon>
        <taxon>Flavobacteriia</taxon>
        <taxon>Flavobacteriales</taxon>
        <taxon>Flavobacteriaceae</taxon>
        <taxon>Flagellimonas</taxon>
    </lineage>
</organism>
<dbReference type="InterPro" id="IPR036291">
    <property type="entry name" value="NAD(P)-bd_dom_sf"/>
</dbReference>
<dbReference type="Gene3D" id="3.40.50.720">
    <property type="entry name" value="NAD(P)-binding Rossmann-like Domain"/>
    <property type="match status" value="1"/>
</dbReference>
<comment type="caution">
    <text evidence="4">The sequence shown here is derived from an EMBL/GenBank/DDBJ whole genome shotgun (WGS) entry which is preliminary data.</text>
</comment>
<dbReference type="InterPro" id="IPR006311">
    <property type="entry name" value="TAT_signal"/>
</dbReference>
<dbReference type="SUPFAM" id="SSF55347">
    <property type="entry name" value="Glyceraldehyde-3-phosphate dehydrogenase-like, C-terminal domain"/>
    <property type="match status" value="1"/>
</dbReference>
<dbReference type="Pfam" id="PF01408">
    <property type="entry name" value="GFO_IDH_MocA"/>
    <property type="match status" value="1"/>
</dbReference>
<dbReference type="InterPro" id="IPR004104">
    <property type="entry name" value="Gfo/Idh/MocA-like_OxRdtase_C"/>
</dbReference>
<dbReference type="Pfam" id="PF02894">
    <property type="entry name" value="GFO_IDH_MocA_C"/>
    <property type="match status" value="1"/>
</dbReference>
<dbReference type="PANTHER" id="PTHR43377:SF2">
    <property type="entry name" value="BINDING ROSSMANN FOLD OXIDOREDUCTASE, PUTATIVE (AFU_ORTHOLOGUE AFUA_4G00560)-RELATED"/>
    <property type="match status" value="1"/>
</dbReference>
<evidence type="ECO:0000313" key="4">
    <source>
        <dbReference type="EMBL" id="MFD2101487.1"/>
    </source>
</evidence>
<protein>
    <submittedName>
        <fullName evidence="4">Gfo/Idh/MocA family protein</fullName>
    </submittedName>
</protein>
<dbReference type="EMBL" id="JBHUHU010000005">
    <property type="protein sequence ID" value="MFD2101487.1"/>
    <property type="molecule type" value="Genomic_DNA"/>
</dbReference>
<keyword evidence="1" id="KW-0732">Signal</keyword>
<evidence type="ECO:0000256" key="1">
    <source>
        <dbReference type="SAM" id="SignalP"/>
    </source>
</evidence>
<dbReference type="InterPro" id="IPR051450">
    <property type="entry name" value="Gfo/Idh/MocA_Oxidoreductases"/>
</dbReference>
<feature type="chain" id="PRO_5046087249" evidence="1">
    <location>
        <begin position="34"/>
        <end position="447"/>
    </location>
</feature>
<accession>A0ABW4Y141</accession>
<sequence length="447" mass="50305">MDQNKINLDRRSFVRVNAKAAALLSLAPSFALAAPKKEGARLRVAMVGTGIRSLRAWGIELVEPYKEYMEMVGLCDINEKRAKNFGEIVGLDAKIYPADKFDGMVAEQKPDMVLVTTTDSAHSEYIIRAMELGCDVISEKPIAIDEVQCQNILDAEKKYGKKVYVGFNVRYMNDSVEMKRVLDSGALGKIISIEFQEYLDTDHGASYFRRWHGKNKYSGSLFVHKSSHHFDLVNWLLDADPIQVSAMGSVSFYGSNNDFRGKNCRNCNYTDQCDFYWDITKNETLKKLYVDCEDVDQYYRDGCVWDEKIDSPDSGSVLVQYDNGAYLNYTLNAYLPYEGQSISFSGENGRLDVRIYYNQPWSDEVKTEFRLTKDKKTLKAWTISPDVGAHGGADKRVKDNLFKPNTEDANGQRAGSRAGVLSSLVGIAALKSIQQGKAIKIDDLITL</sequence>
<dbReference type="InterPro" id="IPR000683">
    <property type="entry name" value="Gfo/Idh/MocA-like_OxRdtase_N"/>
</dbReference>
<dbReference type="RefSeq" id="WP_379832061.1">
    <property type="nucleotide sequence ID" value="NZ_JBHUHU010000005.1"/>
</dbReference>
<evidence type="ECO:0000313" key="5">
    <source>
        <dbReference type="Proteomes" id="UP001597342"/>
    </source>
</evidence>
<dbReference type="PROSITE" id="PS51318">
    <property type="entry name" value="TAT"/>
    <property type="match status" value="1"/>
</dbReference>
<dbReference type="SUPFAM" id="SSF51735">
    <property type="entry name" value="NAD(P)-binding Rossmann-fold domains"/>
    <property type="match status" value="1"/>
</dbReference>
<evidence type="ECO:0000259" key="2">
    <source>
        <dbReference type="Pfam" id="PF01408"/>
    </source>
</evidence>
<dbReference type="PANTHER" id="PTHR43377">
    <property type="entry name" value="BILIVERDIN REDUCTASE A"/>
    <property type="match status" value="1"/>
</dbReference>
<evidence type="ECO:0000259" key="3">
    <source>
        <dbReference type="Pfam" id="PF02894"/>
    </source>
</evidence>
<proteinExistence type="predicted"/>
<gene>
    <name evidence="4" type="ORF">ACFSJE_16985</name>
</gene>
<feature type="domain" description="Gfo/Idh/MocA-like oxidoreductase C-terminal" evidence="3">
    <location>
        <begin position="179"/>
        <end position="441"/>
    </location>
</feature>